<organism evidence="1 2">
    <name type="scientific">Vibrio cholerae</name>
    <dbReference type="NCBI Taxonomy" id="666"/>
    <lineage>
        <taxon>Bacteria</taxon>
        <taxon>Pseudomonadati</taxon>
        <taxon>Pseudomonadota</taxon>
        <taxon>Gammaproteobacteria</taxon>
        <taxon>Vibrionales</taxon>
        <taxon>Vibrionaceae</taxon>
        <taxon>Vibrio</taxon>
    </lineage>
</organism>
<dbReference type="Proteomes" id="UP000046067">
    <property type="component" value="Unassembled WGS sequence"/>
</dbReference>
<evidence type="ECO:0000313" key="1">
    <source>
        <dbReference type="EMBL" id="CSB77321.1"/>
    </source>
</evidence>
<proteinExistence type="predicted"/>
<reference evidence="1 2" key="1">
    <citation type="submission" date="2015-07" db="EMBL/GenBank/DDBJ databases">
        <authorList>
            <consortium name="Pathogen Informatics"/>
        </authorList>
    </citation>
    <scope>NUCLEOTIDE SEQUENCE [LARGE SCALE GENOMIC DNA]</scope>
    <source>
        <strain evidence="1 2">A325</strain>
    </source>
</reference>
<accession>A0A655VYW2</accession>
<evidence type="ECO:0000313" key="2">
    <source>
        <dbReference type="Proteomes" id="UP000046067"/>
    </source>
</evidence>
<sequence>MPVLLPALLPKSAQAGWVSRANSSEKQSISVRMSQIVINHLLVIVTQSDPRRAQ</sequence>
<dbReference type="EMBL" id="CWQJ01000004">
    <property type="protein sequence ID" value="CSB77321.1"/>
    <property type="molecule type" value="Genomic_DNA"/>
</dbReference>
<name>A0A655VYW2_VIBCL</name>
<dbReference type="AlphaFoldDB" id="A0A655VYW2"/>
<protein>
    <submittedName>
        <fullName evidence="1">Uncharacterized protein</fullName>
    </submittedName>
</protein>
<gene>
    <name evidence="1" type="ORF">ERS013201_00921</name>
</gene>